<dbReference type="RefSeq" id="XP_039120802.1">
    <property type="nucleotide sequence ID" value="XM_039264868.1"/>
</dbReference>
<feature type="compositionally biased region" description="Polar residues" evidence="1">
    <location>
        <begin position="261"/>
        <end position="284"/>
    </location>
</feature>
<dbReference type="CDD" id="cd17039">
    <property type="entry name" value="Ubl_ubiquitin_like"/>
    <property type="match status" value="1"/>
</dbReference>
<feature type="compositionally biased region" description="Polar residues" evidence="1">
    <location>
        <begin position="573"/>
        <end position="598"/>
    </location>
</feature>
<reference evidence="4 5" key="1">
    <citation type="submission" date="2025-04" db="UniProtKB">
        <authorList>
            <consortium name="RefSeq"/>
        </authorList>
    </citation>
    <scope>IDENTIFICATION</scope>
</reference>
<name>A0AB40B0E4_DIOCR</name>
<evidence type="ECO:0000313" key="3">
    <source>
        <dbReference type="Proteomes" id="UP001515500"/>
    </source>
</evidence>
<organism evidence="3 5">
    <name type="scientific">Dioscorea cayennensis subsp. rotundata</name>
    <name type="common">White Guinea yam</name>
    <name type="synonym">Dioscorea rotundata</name>
    <dbReference type="NCBI Taxonomy" id="55577"/>
    <lineage>
        <taxon>Eukaryota</taxon>
        <taxon>Viridiplantae</taxon>
        <taxon>Streptophyta</taxon>
        <taxon>Embryophyta</taxon>
        <taxon>Tracheophyta</taxon>
        <taxon>Spermatophyta</taxon>
        <taxon>Magnoliopsida</taxon>
        <taxon>Liliopsida</taxon>
        <taxon>Dioscoreales</taxon>
        <taxon>Dioscoreaceae</taxon>
        <taxon>Dioscorea</taxon>
    </lineage>
</organism>
<evidence type="ECO:0000259" key="2">
    <source>
        <dbReference type="PROSITE" id="PS50053"/>
    </source>
</evidence>
<feature type="domain" description="Ubiquitin-like" evidence="2">
    <location>
        <begin position="21"/>
        <end position="96"/>
    </location>
</feature>
<dbReference type="GO" id="GO:0036503">
    <property type="term" value="P:ERAD pathway"/>
    <property type="evidence" value="ECO:0007669"/>
    <property type="project" value="TreeGrafter"/>
</dbReference>
<dbReference type="SUPFAM" id="SSF54236">
    <property type="entry name" value="Ubiquitin-like"/>
    <property type="match status" value="1"/>
</dbReference>
<feature type="compositionally biased region" description="Polar residues" evidence="1">
    <location>
        <begin position="190"/>
        <end position="200"/>
    </location>
</feature>
<dbReference type="InterPro" id="IPR000626">
    <property type="entry name" value="Ubiquitin-like_dom"/>
</dbReference>
<feature type="compositionally biased region" description="Basic and acidic residues" evidence="1">
    <location>
        <begin position="175"/>
        <end position="186"/>
    </location>
</feature>
<dbReference type="PROSITE" id="PS50053">
    <property type="entry name" value="UBIQUITIN_2"/>
    <property type="match status" value="1"/>
</dbReference>
<dbReference type="Proteomes" id="UP001515500">
    <property type="component" value="Unplaced"/>
</dbReference>
<dbReference type="Pfam" id="PF00240">
    <property type="entry name" value="ubiquitin"/>
    <property type="match status" value="1"/>
</dbReference>
<gene>
    <name evidence="4 5" type="primary">LOC120257395</name>
</gene>
<accession>A0AB40B0E4</accession>
<dbReference type="SMART" id="SM00213">
    <property type="entry name" value="UBQ"/>
    <property type="match status" value="1"/>
</dbReference>
<dbReference type="PANTHER" id="PTHR15204">
    <property type="entry name" value="LARGE PROLINE-RICH PROTEIN BAG6"/>
    <property type="match status" value="1"/>
</dbReference>
<evidence type="ECO:0000313" key="4">
    <source>
        <dbReference type="RefSeq" id="XP_039120802.1"/>
    </source>
</evidence>
<dbReference type="Gene3D" id="3.10.20.90">
    <property type="entry name" value="Phosphatidylinositol 3-kinase Catalytic Subunit, Chain A, domain 1"/>
    <property type="match status" value="1"/>
</dbReference>
<dbReference type="InterPro" id="IPR019956">
    <property type="entry name" value="Ubiquitin_dom"/>
</dbReference>
<feature type="compositionally biased region" description="Polar residues" evidence="1">
    <location>
        <begin position="546"/>
        <end position="563"/>
    </location>
</feature>
<dbReference type="RefSeq" id="XP_039120803.1">
    <property type="nucleotide sequence ID" value="XM_039264869.1"/>
</dbReference>
<evidence type="ECO:0000313" key="5">
    <source>
        <dbReference type="RefSeq" id="XP_039120803.1"/>
    </source>
</evidence>
<dbReference type="GeneID" id="120257395"/>
<feature type="region of interest" description="Disordered" evidence="1">
    <location>
        <begin position="98"/>
        <end position="119"/>
    </location>
</feature>
<dbReference type="InterPro" id="IPR029071">
    <property type="entry name" value="Ubiquitin-like_domsf"/>
</dbReference>
<dbReference type="GO" id="GO:0031593">
    <property type="term" value="F:polyubiquitin modification-dependent protein binding"/>
    <property type="evidence" value="ECO:0007669"/>
    <property type="project" value="TreeGrafter"/>
</dbReference>
<feature type="region of interest" description="Disordered" evidence="1">
    <location>
        <begin position="642"/>
        <end position="677"/>
    </location>
</feature>
<dbReference type="FunFam" id="3.10.20.90:FF:000154">
    <property type="entry name" value="Large proline-rich protein BAG6"/>
    <property type="match status" value="1"/>
</dbReference>
<feature type="region of interest" description="Disordered" evidence="1">
    <location>
        <begin position="529"/>
        <end position="598"/>
    </location>
</feature>
<dbReference type="GO" id="GO:0051787">
    <property type="term" value="F:misfolded protein binding"/>
    <property type="evidence" value="ECO:0007669"/>
    <property type="project" value="TreeGrafter"/>
</dbReference>
<dbReference type="GO" id="GO:0071818">
    <property type="term" value="C:BAT3 complex"/>
    <property type="evidence" value="ECO:0007669"/>
    <property type="project" value="TreeGrafter"/>
</dbReference>
<dbReference type="PANTHER" id="PTHR15204:SF0">
    <property type="entry name" value="LARGE PROLINE-RICH PROTEIN BAG6"/>
    <property type="match status" value="1"/>
</dbReference>
<dbReference type="PRINTS" id="PR00348">
    <property type="entry name" value="UBIQUITIN"/>
</dbReference>
<evidence type="ECO:0000256" key="1">
    <source>
        <dbReference type="SAM" id="MobiDB-lite"/>
    </source>
</evidence>
<feature type="compositionally biased region" description="Polar residues" evidence="1">
    <location>
        <begin position="701"/>
        <end position="720"/>
    </location>
</feature>
<protein>
    <submittedName>
        <fullName evidence="4 5">Ubiquitin-like domain-containing protein CIP73</fullName>
    </submittedName>
</protein>
<feature type="region of interest" description="Disordered" evidence="1">
    <location>
        <begin position="256"/>
        <end position="287"/>
    </location>
</feature>
<keyword evidence="3" id="KW-1185">Reference proteome</keyword>
<proteinExistence type="predicted"/>
<sequence>MSSNEVNMSTGKEVEDAETTVEIKIKTLDSQTYTLRVNKCVPIPALKEQIATVTGVLSDQQRLICRGKVLRDDELLSAYHVEDGHTLHLVVRHPTQASASPSTSFMGPESAAGQPAANFASSNDHNRGNPFTHSIVFEAVNVGQGDNSSIGLGQVISSILSSIWSANTTAGNTRTDTREPNSERHGRTLGNLNRQDSNPLPQRAAPGLGFDSQQTTSQVPAAVNPGYQQPLVIPDSLATINEYIGFLRDEFAREGFRPVGNDNTEAPGTHSTEGQNNDLQSQPAYRQGTLPTPAFLAEIVQATGDLLIEQARLCLSQFARLLEDQTNVTDPLARMSLQTTAMRTGTLLQNLGPLLLELGRTTMTLRMGQAPSEAVVSAGPAVFISSSAPNTLMVQAFPPYAGPSAGRIHMGATSFGSVHESGQPIGSSHLPRNVDIRIHAGEQVRAQNAQEQMDAVRNSARVNSIRQVLAAASGNESPGESRVRLVPVRTVVALPAGVSHSPSAASGGGVGVIYPVLASVQQMNSGINDARGSQASAGLHAAGSETARQATFQSTTQRQNLDPNSAGAMSVDSHFSPNATPGSEANPANISSQSQGSTRVYISSQRGVGGNANISTEVPVSQNFQGGVFSRLDQVIRTGMREESNTDGIGHRSSGANSAADQVGATGDAEMRSSVGSSEVNDRAAFISNLLQQIMPHLPQVTSNLSGTFPTNSSSSAQNERGNDTDSRHPQSRRDPPADSNPKRQKRD</sequence>
<dbReference type="AlphaFoldDB" id="A0AB40B0E4"/>
<feature type="compositionally biased region" description="Basic and acidic residues" evidence="1">
    <location>
        <begin position="721"/>
        <end position="737"/>
    </location>
</feature>
<feature type="region of interest" description="Disordered" evidence="1">
    <location>
        <begin position="701"/>
        <end position="748"/>
    </location>
</feature>
<feature type="region of interest" description="Disordered" evidence="1">
    <location>
        <begin position="169"/>
        <end position="217"/>
    </location>
</feature>